<dbReference type="EMBL" id="FOCP01000013">
    <property type="protein sequence ID" value="SEN31480.1"/>
    <property type="molecule type" value="Genomic_DNA"/>
</dbReference>
<dbReference type="InterPro" id="IPR026039">
    <property type="entry name" value="YfgM"/>
</dbReference>
<evidence type="ECO:0000259" key="10">
    <source>
        <dbReference type="Pfam" id="PF09976"/>
    </source>
</evidence>
<dbReference type="PANTHER" id="PTHR38035">
    <property type="entry name" value="UPF0070 PROTEIN YFGM"/>
    <property type="match status" value="1"/>
</dbReference>
<evidence type="ECO:0000256" key="2">
    <source>
        <dbReference type="ARBA" id="ARBA00022475"/>
    </source>
</evidence>
<evidence type="ECO:0000256" key="3">
    <source>
        <dbReference type="ARBA" id="ARBA00022692"/>
    </source>
</evidence>
<keyword evidence="4 9" id="KW-1133">Transmembrane helix</keyword>
<dbReference type="GO" id="GO:0044877">
    <property type="term" value="F:protein-containing complex binding"/>
    <property type="evidence" value="ECO:0007669"/>
    <property type="project" value="InterPro"/>
</dbReference>
<name>A0A1H8FIN7_9PROT</name>
<keyword evidence="2" id="KW-1003">Cell membrane</keyword>
<keyword evidence="6" id="KW-0143">Chaperone</keyword>
<dbReference type="GO" id="GO:0005886">
    <property type="term" value="C:plasma membrane"/>
    <property type="evidence" value="ECO:0007669"/>
    <property type="project" value="UniProtKB-SubCell"/>
</dbReference>
<evidence type="ECO:0000256" key="6">
    <source>
        <dbReference type="ARBA" id="ARBA00023186"/>
    </source>
</evidence>
<evidence type="ECO:0000256" key="1">
    <source>
        <dbReference type="ARBA" id="ARBA00004401"/>
    </source>
</evidence>
<evidence type="ECO:0000256" key="8">
    <source>
        <dbReference type="ARBA" id="ARBA00024235"/>
    </source>
</evidence>
<evidence type="ECO:0000313" key="11">
    <source>
        <dbReference type="EMBL" id="SEN31480.1"/>
    </source>
</evidence>
<sequence>MATYNREEEEKIEGIKAWWIKYGTIITIVLATMVATIGATQVWKYYQQLQAQQAADLYALLKQVQETGDSEKINDAAYLLTEGYPSSGYAPRAALIAAKASVDAGDLQNAKQQLQWILDHAKEPEIRDLARLRLSGILLDENNYSEALRHLNSEHLDSFSGLYADLKGDVLLASGNKEEARLSYQAAIDKLNKNNNYFNIVQMKLDALGESE</sequence>
<protein>
    <recommendedName>
        <fullName evidence="8">Ancillary SecYEG translocon subunit</fullName>
    </recommendedName>
</protein>
<dbReference type="AlphaFoldDB" id="A0A1H8FIN7"/>
<feature type="domain" description="Ancillary SecYEG translocon subunit/Cell division coordinator CpoB TPR" evidence="10">
    <location>
        <begin position="16"/>
        <end position="209"/>
    </location>
</feature>
<comment type="subcellular location">
    <subcellularLocation>
        <location evidence="1">Cell membrane</location>
        <topology evidence="1">Single-pass type II membrane protein</topology>
    </subcellularLocation>
</comment>
<dbReference type="Proteomes" id="UP000199459">
    <property type="component" value="Unassembled WGS sequence"/>
</dbReference>
<dbReference type="Gene3D" id="1.25.40.10">
    <property type="entry name" value="Tetratricopeptide repeat domain"/>
    <property type="match status" value="1"/>
</dbReference>
<proteinExistence type="inferred from homology"/>
<evidence type="ECO:0000313" key="12">
    <source>
        <dbReference type="Proteomes" id="UP000199459"/>
    </source>
</evidence>
<evidence type="ECO:0000256" key="5">
    <source>
        <dbReference type="ARBA" id="ARBA00023136"/>
    </source>
</evidence>
<dbReference type="Pfam" id="PF09976">
    <property type="entry name" value="TPR_21"/>
    <property type="match status" value="1"/>
</dbReference>
<dbReference type="InterPro" id="IPR011990">
    <property type="entry name" value="TPR-like_helical_dom_sf"/>
</dbReference>
<organism evidence="11 12">
    <name type="scientific">Nitrosomonas marina</name>
    <dbReference type="NCBI Taxonomy" id="917"/>
    <lineage>
        <taxon>Bacteria</taxon>
        <taxon>Pseudomonadati</taxon>
        <taxon>Pseudomonadota</taxon>
        <taxon>Betaproteobacteria</taxon>
        <taxon>Nitrosomonadales</taxon>
        <taxon>Nitrosomonadaceae</taxon>
        <taxon>Nitrosomonas</taxon>
    </lineage>
</organism>
<evidence type="ECO:0000256" key="4">
    <source>
        <dbReference type="ARBA" id="ARBA00022989"/>
    </source>
</evidence>
<evidence type="ECO:0000256" key="7">
    <source>
        <dbReference type="ARBA" id="ARBA00024197"/>
    </source>
</evidence>
<reference evidence="11 12" key="1">
    <citation type="submission" date="2016-10" db="EMBL/GenBank/DDBJ databases">
        <authorList>
            <person name="de Groot N.N."/>
        </authorList>
    </citation>
    <scope>NUCLEOTIDE SEQUENCE [LARGE SCALE GENOMIC DNA]</scope>
    <source>
        <strain evidence="11 12">Nm22</strain>
    </source>
</reference>
<dbReference type="SUPFAM" id="SSF48452">
    <property type="entry name" value="TPR-like"/>
    <property type="match status" value="1"/>
</dbReference>
<accession>A0A1H8FIN7</accession>
<keyword evidence="3 9" id="KW-0812">Transmembrane</keyword>
<evidence type="ECO:0000256" key="9">
    <source>
        <dbReference type="SAM" id="Phobius"/>
    </source>
</evidence>
<gene>
    <name evidence="11" type="ORF">SAMN05216325_11354</name>
</gene>
<feature type="transmembrane region" description="Helical" evidence="9">
    <location>
        <begin position="20"/>
        <end position="43"/>
    </location>
</feature>
<dbReference type="PANTHER" id="PTHR38035:SF1">
    <property type="entry name" value="ANCILLARY SECYEG TRANSLOCON SUBUNIT"/>
    <property type="match status" value="1"/>
</dbReference>
<dbReference type="STRING" id="917.SAMN05216326_10238"/>
<dbReference type="InterPro" id="IPR018704">
    <property type="entry name" value="SecYEG/CpoB_TPR"/>
</dbReference>
<dbReference type="RefSeq" id="WP_090632422.1">
    <property type="nucleotide sequence ID" value="NZ_FOCP01000013.1"/>
</dbReference>
<dbReference type="PIRSF" id="PIRSF006170">
    <property type="entry name" value="YfgM"/>
    <property type="match status" value="1"/>
</dbReference>
<keyword evidence="5 9" id="KW-0472">Membrane</keyword>
<comment type="similarity">
    <text evidence="7">Belongs to the YfgM family.</text>
</comment>
<dbReference type="OrthoDB" id="8521102at2"/>